<dbReference type="Proteomes" id="UP000276133">
    <property type="component" value="Unassembled WGS sequence"/>
</dbReference>
<name>A0A3M7PMU8_BRAPC</name>
<evidence type="ECO:0000313" key="2">
    <source>
        <dbReference type="Proteomes" id="UP000276133"/>
    </source>
</evidence>
<gene>
    <name evidence="1" type="ORF">BpHYR1_002681</name>
</gene>
<accession>A0A3M7PMU8</accession>
<keyword evidence="2" id="KW-1185">Reference proteome</keyword>
<sequence length="145" mass="17085">MFELEIFELQILKRNKLNTYSINCYPLEHSLKALINPDKIKLYSLYQRRPLQIVVSNLNNVVEFSKSLLNKNFFQGISELRLILFSPNDFKMTKMSNSNKIKLSYNLSNKEKTCWKIRVHDGPMKNQMLAFPILETFDNGFSLED</sequence>
<dbReference type="EMBL" id="REGN01009837">
    <property type="protein sequence ID" value="RNA00294.1"/>
    <property type="molecule type" value="Genomic_DNA"/>
</dbReference>
<comment type="caution">
    <text evidence="1">The sequence shown here is derived from an EMBL/GenBank/DDBJ whole genome shotgun (WGS) entry which is preliminary data.</text>
</comment>
<evidence type="ECO:0000313" key="1">
    <source>
        <dbReference type="EMBL" id="RNA00294.1"/>
    </source>
</evidence>
<protein>
    <submittedName>
        <fullName evidence="1">Uncharacterized protein</fullName>
    </submittedName>
</protein>
<proteinExistence type="predicted"/>
<reference evidence="1 2" key="1">
    <citation type="journal article" date="2018" name="Sci. Rep.">
        <title>Genomic signatures of local adaptation to the degree of environmental predictability in rotifers.</title>
        <authorList>
            <person name="Franch-Gras L."/>
            <person name="Hahn C."/>
            <person name="Garcia-Roger E.M."/>
            <person name="Carmona M.J."/>
            <person name="Serra M."/>
            <person name="Gomez A."/>
        </authorList>
    </citation>
    <scope>NUCLEOTIDE SEQUENCE [LARGE SCALE GENOMIC DNA]</scope>
    <source>
        <strain evidence="1">HYR1</strain>
    </source>
</reference>
<dbReference type="AlphaFoldDB" id="A0A3M7PMU8"/>
<organism evidence="1 2">
    <name type="scientific">Brachionus plicatilis</name>
    <name type="common">Marine rotifer</name>
    <name type="synonym">Brachionus muelleri</name>
    <dbReference type="NCBI Taxonomy" id="10195"/>
    <lineage>
        <taxon>Eukaryota</taxon>
        <taxon>Metazoa</taxon>
        <taxon>Spiralia</taxon>
        <taxon>Gnathifera</taxon>
        <taxon>Rotifera</taxon>
        <taxon>Eurotatoria</taxon>
        <taxon>Monogononta</taxon>
        <taxon>Pseudotrocha</taxon>
        <taxon>Ploima</taxon>
        <taxon>Brachionidae</taxon>
        <taxon>Brachionus</taxon>
    </lineage>
</organism>